<protein>
    <recommendedName>
        <fullName evidence="5">phosphoenolpyruvate--protein phosphotransferase</fullName>
        <ecNumber evidence="5">2.7.3.9</ecNumber>
    </recommendedName>
</protein>
<dbReference type="InterPro" id="IPR035895">
    <property type="entry name" value="HPr-like_sf"/>
</dbReference>
<dbReference type="PROSITE" id="PS51350">
    <property type="entry name" value="PTS_HPR_DOM"/>
    <property type="match status" value="1"/>
</dbReference>
<evidence type="ECO:0000256" key="4">
    <source>
        <dbReference type="ARBA" id="ARBA00007837"/>
    </source>
</evidence>
<dbReference type="Proteomes" id="UP000256345">
    <property type="component" value="Unassembled WGS sequence"/>
</dbReference>
<dbReference type="InterPro" id="IPR000121">
    <property type="entry name" value="PEP_util_C"/>
</dbReference>
<dbReference type="PROSITE" id="PS00372">
    <property type="entry name" value="PTS_EIIA_TYPE_2_HIS"/>
    <property type="match status" value="1"/>
</dbReference>
<dbReference type="PROSITE" id="PS00742">
    <property type="entry name" value="PEP_ENZYMES_2"/>
    <property type="match status" value="1"/>
</dbReference>
<dbReference type="Pfam" id="PF02896">
    <property type="entry name" value="PEP-utilizers_C"/>
    <property type="match status" value="1"/>
</dbReference>
<evidence type="ECO:0000256" key="6">
    <source>
        <dbReference type="ARBA" id="ARBA00022448"/>
    </source>
</evidence>
<dbReference type="PANTHER" id="PTHR46244">
    <property type="entry name" value="PHOSPHOENOLPYRUVATE-PROTEIN PHOSPHOTRANSFERASE"/>
    <property type="match status" value="1"/>
</dbReference>
<dbReference type="NCBIfam" id="TIGR01417">
    <property type="entry name" value="PTS_I_fam"/>
    <property type="match status" value="1"/>
</dbReference>
<dbReference type="InterPro" id="IPR050499">
    <property type="entry name" value="PEP-utilizing_PTS_enzyme"/>
</dbReference>
<dbReference type="Pfam" id="PF00381">
    <property type="entry name" value="PTS-HPr"/>
    <property type="match status" value="1"/>
</dbReference>
<dbReference type="PANTHER" id="PTHR46244:SF6">
    <property type="entry name" value="PHOSPHOENOLPYRUVATE-PROTEIN PHOSPHOTRANSFERASE"/>
    <property type="match status" value="1"/>
</dbReference>
<keyword evidence="9" id="KW-0762">Sugar transport</keyword>
<dbReference type="GO" id="GO:0008965">
    <property type="term" value="F:phosphoenolpyruvate-protein phosphotransferase activity"/>
    <property type="evidence" value="ECO:0007669"/>
    <property type="project" value="UniProtKB-EC"/>
</dbReference>
<dbReference type="EMBL" id="QUMU01000002">
    <property type="protein sequence ID" value="REG36083.1"/>
    <property type="molecule type" value="Genomic_DNA"/>
</dbReference>
<dbReference type="InterPro" id="IPR036618">
    <property type="entry name" value="PtsI_HPr-bd_sf"/>
</dbReference>
<accession>A0AAC8QDA7</accession>
<dbReference type="EC" id="2.7.3.9" evidence="5"/>
<dbReference type="Gene3D" id="3.50.30.10">
    <property type="entry name" value="Phosphohistidine domain"/>
    <property type="match status" value="1"/>
</dbReference>
<dbReference type="InterPro" id="IPR002178">
    <property type="entry name" value="PTS_EIIA_type-2_dom"/>
</dbReference>
<feature type="coiled-coil region" evidence="15">
    <location>
        <begin position="434"/>
        <end position="461"/>
    </location>
</feature>
<dbReference type="PROSITE" id="PS51094">
    <property type="entry name" value="PTS_EIIA_TYPE_2"/>
    <property type="match status" value="1"/>
</dbReference>
<gene>
    <name evidence="18" type="ORF">AA314_07025</name>
    <name evidence="19" type="ORF">ATI61_102457</name>
</gene>
<dbReference type="GO" id="GO:0046872">
    <property type="term" value="F:metal ion binding"/>
    <property type="evidence" value="ECO:0007669"/>
    <property type="project" value="UniProtKB-KW"/>
</dbReference>
<evidence type="ECO:0000256" key="14">
    <source>
        <dbReference type="ARBA" id="ARBA00022842"/>
    </source>
</evidence>
<keyword evidence="12" id="KW-0479">Metal-binding</keyword>
<dbReference type="GO" id="GO:0009401">
    <property type="term" value="P:phosphoenolpyruvate-dependent sugar phosphotransferase system"/>
    <property type="evidence" value="ECO:0007669"/>
    <property type="project" value="UniProtKB-KW"/>
</dbReference>
<dbReference type="InterPro" id="IPR008731">
    <property type="entry name" value="PTS_EIN"/>
</dbReference>
<evidence type="ECO:0000256" key="12">
    <source>
        <dbReference type="ARBA" id="ARBA00022723"/>
    </source>
</evidence>
<dbReference type="InterPro" id="IPR008279">
    <property type="entry name" value="PEP-util_enz_mobile_dom"/>
</dbReference>
<dbReference type="Pfam" id="PF00359">
    <property type="entry name" value="PTS_EIIA_2"/>
    <property type="match status" value="1"/>
</dbReference>
<evidence type="ECO:0000256" key="13">
    <source>
        <dbReference type="ARBA" id="ARBA00022777"/>
    </source>
</evidence>
<dbReference type="PRINTS" id="PR00107">
    <property type="entry name" value="PHOSPHOCPHPR"/>
</dbReference>
<keyword evidence="7" id="KW-0963">Cytoplasm</keyword>
<dbReference type="KEGG" id="age:AA314_07025"/>
<evidence type="ECO:0000313" key="20">
    <source>
        <dbReference type="Proteomes" id="UP000035579"/>
    </source>
</evidence>
<sequence length="957" mass="101591">MLTLTRDDVRLGCRATDWRAALDQAAAALVEAGRVSAEYREGLLAREAQSSTYLGHGIAIPHGTPDSRRYVRSTGVRVLQFPEGIRWHDGTRVNLLVTIAAQSDEHLDILRQLTHVLERDGVAETLAGATTADQVIAALSRAPVSARLDAGTLCLGVPVRDRLELALAAAARLRHAGCVDAGFVAAIAGQTPLPLGQGLWLVYGASGVKTPALALATPEQRFRDDAGEVSGVFCLAAQGDSHRALLVRLDELIARGDGAGLAGLPAEQVLARLAGESALAETARVRLLNAHGLHARPARELVLVARAQTAQVRVRLLEGNGEAVSAASLTSVLSLGARRGQTLVFSAEGEGAAQAVAALADAVRGGLGEPVTPLQDTRAESAARTVQTHRAAPVEPVVAPGADEPLTAVPASPGLAIAPAYVLRLPEFHYPERAEDSTHERGRLERALDGARQQLEALVKRTVGGEVAQILSIHAEMLGDPDLRDAAFESIGEGASAEAGWWRAIDTAARAQESLADRLLAERAADLRDVGRRVLGLLCGVEMPMPPEQPYILVADDVGPSDVARLDTAKVRGLVTARGGATSHSAILARALGIAAVVGAGERVLALTTGVELIVDGEGGRIVAAPTPERRQRTERRIEEQEALRRAAHSRRHEEARTRDGHRVEIAANLGNTAHAADAVERGAEGIGLLRTEFVFMAHAEAPDLETQIAEYGEAFDALAGRPLVARTLDVGGDKPLAYWPMPHEENPFLGVRGIRLTLMRPEVLETQLRALLMAAGTRPVRIMFPMIKDIEEFRAGKAIFDRVQAEVKAADVQLGVMIEVPSCALLAPTLAKEADFFSIGTNDLTQYTLAIDRGHPQLSAQSDAMHPAVLRLIQLTVEAAHAEGRWVGVCGELGSDPQAIPVLVGLGVDELSVSSRRVPLVKAAVRELTLPRARELAELALRQPTAAAVREALEVV</sequence>
<evidence type="ECO:0000256" key="10">
    <source>
        <dbReference type="ARBA" id="ARBA00022679"/>
    </source>
</evidence>
<dbReference type="SUPFAM" id="SSF55594">
    <property type="entry name" value="HPr-like"/>
    <property type="match status" value="1"/>
</dbReference>
<keyword evidence="8" id="KW-0597">Phosphoprotein</keyword>
<dbReference type="SUPFAM" id="SSF51621">
    <property type="entry name" value="Phosphoenolpyruvate/pyruvate domain"/>
    <property type="match status" value="1"/>
</dbReference>
<dbReference type="EMBL" id="CP011509">
    <property type="protein sequence ID" value="AKJ05399.1"/>
    <property type="molecule type" value="Genomic_DNA"/>
</dbReference>
<reference evidence="19 21" key="2">
    <citation type="submission" date="2018-08" db="EMBL/GenBank/DDBJ databases">
        <title>Genomic Encyclopedia of Archaeal and Bacterial Type Strains, Phase II (KMG-II): from individual species to whole genera.</title>
        <authorList>
            <person name="Goeker M."/>
        </authorList>
    </citation>
    <scope>NUCLEOTIDE SEQUENCE [LARGE SCALE GENOMIC DNA]</scope>
    <source>
        <strain evidence="19 21">DSM 2261</strain>
    </source>
</reference>
<comment type="subcellular location">
    <subcellularLocation>
        <location evidence="3">Cytoplasm</location>
    </subcellularLocation>
</comment>
<keyword evidence="10" id="KW-0808">Transferase</keyword>
<keyword evidence="14" id="KW-0460">Magnesium</keyword>
<dbReference type="NCBIfam" id="TIGR01003">
    <property type="entry name" value="PTS_HPr_family"/>
    <property type="match status" value="1"/>
</dbReference>
<dbReference type="CDD" id="cd00367">
    <property type="entry name" value="PTS-HPr_like"/>
    <property type="match status" value="1"/>
</dbReference>
<dbReference type="GO" id="GO:0005737">
    <property type="term" value="C:cytoplasm"/>
    <property type="evidence" value="ECO:0007669"/>
    <property type="project" value="UniProtKB-SubCell"/>
</dbReference>
<dbReference type="SUPFAM" id="SSF47831">
    <property type="entry name" value="Enzyme I of the PEP:sugar phosphotransferase system HPr-binding (sub)domain"/>
    <property type="match status" value="1"/>
</dbReference>
<dbReference type="Gene3D" id="3.40.930.10">
    <property type="entry name" value="Mannitol-specific EII, Chain A"/>
    <property type="match status" value="1"/>
</dbReference>
<dbReference type="InterPro" id="IPR006318">
    <property type="entry name" value="PTS_EI-like"/>
</dbReference>
<feature type="domain" description="PTS EIIA type-2" evidence="16">
    <location>
        <begin position="2"/>
        <end position="142"/>
    </location>
</feature>
<dbReference type="Gene3D" id="3.30.1340.10">
    <property type="entry name" value="HPr-like"/>
    <property type="match status" value="1"/>
</dbReference>
<comment type="cofactor">
    <cofactor evidence="2">
        <name>Mg(2+)</name>
        <dbReference type="ChEBI" id="CHEBI:18420"/>
    </cofactor>
</comment>
<evidence type="ECO:0000313" key="19">
    <source>
        <dbReference type="EMBL" id="REG36083.1"/>
    </source>
</evidence>
<dbReference type="SUPFAM" id="SSF55804">
    <property type="entry name" value="Phoshotransferase/anion transport protein"/>
    <property type="match status" value="2"/>
</dbReference>
<dbReference type="Proteomes" id="UP000035579">
    <property type="component" value="Chromosome"/>
</dbReference>
<dbReference type="InterPro" id="IPR015813">
    <property type="entry name" value="Pyrv/PenolPyrv_kinase-like_dom"/>
</dbReference>
<dbReference type="RefSeq" id="WP_047858945.1">
    <property type="nucleotide sequence ID" value="NZ_CP011509.1"/>
</dbReference>
<dbReference type="Gene3D" id="1.10.274.10">
    <property type="entry name" value="PtsI, HPr-binding domain"/>
    <property type="match status" value="1"/>
</dbReference>
<evidence type="ECO:0000256" key="8">
    <source>
        <dbReference type="ARBA" id="ARBA00022553"/>
    </source>
</evidence>
<keyword evidence="21" id="KW-1185">Reference proteome</keyword>
<evidence type="ECO:0000256" key="1">
    <source>
        <dbReference type="ARBA" id="ARBA00000683"/>
    </source>
</evidence>
<evidence type="ECO:0000313" key="18">
    <source>
        <dbReference type="EMBL" id="AKJ05399.1"/>
    </source>
</evidence>
<dbReference type="PROSITE" id="PS00370">
    <property type="entry name" value="PEP_ENZYMES_PHOS_SITE"/>
    <property type="match status" value="1"/>
</dbReference>
<dbReference type="InterPro" id="IPR023151">
    <property type="entry name" value="PEP_util_CS"/>
</dbReference>
<evidence type="ECO:0000256" key="15">
    <source>
        <dbReference type="SAM" id="Coils"/>
    </source>
</evidence>
<keyword evidence="15" id="KW-0175">Coiled coil</keyword>
<dbReference type="InterPro" id="IPR018274">
    <property type="entry name" value="PEP_util_AS"/>
</dbReference>
<dbReference type="SUPFAM" id="SSF52009">
    <property type="entry name" value="Phosphohistidine domain"/>
    <property type="match status" value="1"/>
</dbReference>
<dbReference type="Gene3D" id="3.20.20.60">
    <property type="entry name" value="Phosphoenolpyruvate-binding domains"/>
    <property type="match status" value="1"/>
</dbReference>
<evidence type="ECO:0000256" key="11">
    <source>
        <dbReference type="ARBA" id="ARBA00022683"/>
    </source>
</evidence>
<evidence type="ECO:0000259" key="16">
    <source>
        <dbReference type="PROSITE" id="PS51094"/>
    </source>
</evidence>
<reference evidence="18 20" key="1">
    <citation type="submission" date="2015-05" db="EMBL/GenBank/DDBJ databases">
        <title>Genome assembly of Archangium gephyra DSM 2261.</title>
        <authorList>
            <person name="Sharma G."/>
            <person name="Subramanian S."/>
        </authorList>
    </citation>
    <scope>NUCLEOTIDE SEQUENCE [LARGE SCALE GENOMIC DNA]</scope>
    <source>
        <strain evidence="18 20">DSM 2261</strain>
    </source>
</reference>
<dbReference type="CDD" id="cd00211">
    <property type="entry name" value="PTS_IIA_fru"/>
    <property type="match status" value="1"/>
</dbReference>
<dbReference type="Pfam" id="PF05524">
    <property type="entry name" value="PEP-utilisers_N"/>
    <property type="match status" value="1"/>
</dbReference>
<dbReference type="InterPro" id="IPR040442">
    <property type="entry name" value="Pyrv_kinase-like_dom_sf"/>
</dbReference>
<evidence type="ECO:0000256" key="3">
    <source>
        <dbReference type="ARBA" id="ARBA00004496"/>
    </source>
</evidence>
<keyword evidence="13" id="KW-0418">Kinase</keyword>
<organism evidence="18 20">
    <name type="scientific">Archangium gephyra</name>
    <dbReference type="NCBI Taxonomy" id="48"/>
    <lineage>
        <taxon>Bacteria</taxon>
        <taxon>Pseudomonadati</taxon>
        <taxon>Myxococcota</taxon>
        <taxon>Myxococcia</taxon>
        <taxon>Myxococcales</taxon>
        <taxon>Cystobacterineae</taxon>
        <taxon>Archangiaceae</taxon>
        <taxon>Archangium</taxon>
    </lineage>
</organism>
<dbReference type="InterPro" id="IPR036637">
    <property type="entry name" value="Phosphohistidine_dom_sf"/>
</dbReference>
<evidence type="ECO:0000256" key="9">
    <source>
        <dbReference type="ARBA" id="ARBA00022597"/>
    </source>
</evidence>
<comment type="similarity">
    <text evidence="4">Belongs to the PEP-utilizing enzyme family.</text>
</comment>
<feature type="domain" description="HPr" evidence="17">
    <location>
        <begin position="280"/>
        <end position="370"/>
    </location>
</feature>
<evidence type="ECO:0000256" key="7">
    <source>
        <dbReference type="ARBA" id="ARBA00022490"/>
    </source>
</evidence>
<evidence type="ECO:0000256" key="2">
    <source>
        <dbReference type="ARBA" id="ARBA00001946"/>
    </source>
</evidence>
<evidence type="ECO:0000256" key="5">
    <source>
        <dbReference type="ARBA" id="ARBA00012232"/>
    </source>
</evidence>
<dbReference type="NCBIfam" id="NF008319">
    <property type="entry name" value="PRK11109.1"/>
    <property type="match status" value="1"/>
</dbReference>
<keyword evidence="6" id="KW-0813">Transport</keyword>
<name>A0AAC8QDA7_9BACT</name>
<dbReference type="InterPro" id="IPR016152">
    <property type="entry name" value="PTrfase/Anion_transptr"/>
</dbReference>
<keyword evidence="11" id="KW-0598">Phosphotransferase system</keyword>
<evidence type="ECO:0000259" key="17">
    <source>
        <dbReference type="PROSITE" id="PS51350"/>
    </source>
</evidence>
<dbReference type="InterPro" id="IPR000032">
    <property type="entry name" value="HPr-like"/>
</dbReference>
<dbReference type="PRINTS" id="PR01736">
    <property type="entry name" value="PHPHTRNFRASE"/>
</dbReference>
<evidence type="ECO:0000313" key="21">
    <source>
        <dbReference type="Proteomes" id="UP000256345"/>
    </source>
</evidence>
<comment type="catalytic activity">
    <reaction evidence="1">
        <text>L-histidyl-[protein] + phosphoenolpyruvate = N(pros)-phospho-L-histidyl-[protein] + pyruvate</text>
        <dbReference type="Rhea" id="RHEA:23880"/>
        <dbReference type="Rhea" id="RHEA-COMP:9745"/>
        <dbReference type="Rhea" id="RHEA-COMP:9746"/>
        <dbReference type="ChEBI" id="CHEBI:15361"/>
        <dbReference type="ChEBI" id="CHEBI:29979"/>
        <dbReference type="ChEBI" id="CHEBI:58702"/>
        <dbReference type="ChEBI" id="CHEBI:64837"/>
        <dbReference type="EC" id="2.7.3.9"/>
    </reaction>
</comment>
<dbReference type="Pfam" id="PF00391">
    <property type="entry name" value="PEP-utilizers"/>
    <property type="match status" value="1"/>
</dbReference>
<proteinExistence type="inferred from homology"/>
<dbReference type="AlphaFoldDB" id="A0AAC8QDA7"/>
<dbReference type="GO" id="GO:0016301">
    <property type="term" value="F:kinase activity"/>
    <property type="evidence" value="ECO:0007669"/>
    <property type="project" value="UniProtKB-KW"/>
</dbReference>